<accession>A0A7S7YFL1</accession>
<dbReference type="EMBL" id="MW018138">
    <property type="protein sequence ID" value="QPB44187.1"/>
    <property type="molecule type" value="Genomic_DNA"/>
</dbReference>
<keyword evidence="2" id="KW-1185">Reference proteome</keyword>
<proteinExistence type="predicted"/>
<reference evidence="1 2" key="1">
    <citation type="submission" date="2020-09" db="EMBL/GenBank/DDBJ databases">
        <authorList>
            <person name="Zhang R."/>
            <person name="Garcia K."/>
            <person name="Ogata H."/>
        </authorList>
    </citation>
    <scope>NUCLEOTIDE SEQUENCE [LARGE SCALE GENOMIC DNA]</scope>
    <source>
        <strain evidence="2">stheno</strain>
    </source>
</reference>
<evidence type="ECO:0000313" key="1">
    <source>
        <dbReference type="EMBL" id="QPB44187.1"/>
    </source>
</evidence>
<organism evidence="1 2">
    <name type="scientific">Medusavirus stheno T3</name>
    <dbReference type="NCBI Taxonomy" id="3069717"/>
    <lineage>
        <taxon>Viruses</taxon>
        <taxon>Varidnaviria</taxon>
        <taxon>Bamfordvirae</taxon>
        <taxon>Nucleocytoviricota</taxon>
        <taxon>Megaviricetes</taxon>
        <taxon>Mamonoviridae</taxon>
        <taxon>Medusavirus</taxon>
        <taxon>Medusavirus sthenus</taxon>
    </lineage>
</organism>
<protein>
    <submittedName>
        <fullName evidence="1">Uncharacterized protein</fullName>
    </submittedName>
</protein>
<evidence type="ECO:0000313" key="2">
    <source>
        <dbReference type="Proteomes" id="UP001162098"/>
    </source>
</evidence>
<sequence length="451" mass="51090">MDLKSQRVADLRQLARRIRISGYDRLRKHELVSLLADLLNDQYDDDDYLYNLNEELQIRREKETPEVIAPVPLVIERDDRVVRMMDKALRTLFDRHTAATVTLSAGFATLNAAIAAVARAFGIFVRGTPRSTDGERLALLEAILTREKMIPVLVKLDELTATFHGHVDATIVGNHRHALLSWRGDVFVLLKIGSHWYAVVKRAGGAAKFQVDDLRQSIVYEQFCHTLAPDLKRRHDQYIEVARINGAVQKKWPGVVRAHLTPSVRRLLEDTIAQGDTAEINAALMSGTAAQRELNAFFASPAVGTLYRERIVVYSVFTGSTVARRQLIEHLVDQWHAGTSRELRGVLPVTFNADNSCHQAFGTGIHGKVLILVIELCPGTRVFVPDGNFMFPALKIERRSHDTLLLPPNPTFHLQADPERYVMHRRAATWWNPKKMRETEIYVFRVSTCPE</sequence>
<dbReference type="Proteomes" id="UP001162098">
    <property type="component" value="Segment"/>
</dbReference>
<dbReference type="KEGG" id="vg:80543383"/>
<name>A0A7S7YFL1_9VIRU</name>